<dbReference type="InterPro" id="IPR013563">
    <property type="entry name" value="Oligopep_ABC_C"/>
</dbReference>
<comment type="caution">
    <text evidence="6">The sequence shown here is derived from an EMBL/GenBank/DDBJ whole genome shotgun (WGS) entry which is preliminary data.</text>
</comment>
<keyword evidence="7" id="KW-1185">Reference proteome</keyword>
<dbReference type="Pfam" id="PF00005">
    <property type="entry name" value="ABC_tran"/>
    <property type="match status" value="2"/>
</dbReference>
<accession>A0ABW2HE35</accession>
<dbReference type="InterPro" id="IPR003439">
    <property type="entry name" value="ABC_transporter-like_ATP-bd"/>
</dbReference>
<name>A0ABW2HE35_9MICO</name>
<evidence type="ECO:0000313" key="7">
    <source>
        <dbReference type="Proteomes" id="UP001596507"/>
    </source>
</evidence>
<comment type="similarity">
    <text evidence="1">Belongs to the ABC transporter superfamily.</text>
</comment>
<feature type="domain" description="ABC transporter" evidence="5">
    <location>
        <begin position="280"/>
        <end position="528"/>
    </location>
</feature>
<sequence>MSDPVIQITGLAVDYRLSDGRAPRRALAGIDLTVARGERVAIVGESGSGKSTAALALLGLLPHNASIAAGSARVAGVELAGASERVARRVRGRVVGLVPQDPTVSLNPTQRIGHQVAEAVRLRGVAKPLVDAEVLTALEQAGIDDPVVRARQYPHELSGGLRQRVLIAIALAGDPDVIVADEPTSALDVTVQRRILDHLDRLVRERGIGLVIITHDLGVAADRADRIVVLRRGEVVETGDALPVLAAPAHEYTRRLVQAAPGLTAPVPPPSAPADAPVLVRWDGVVKEFALPRAEGAASVERAVDGVDLEARAGRTLAIVGESGSGKTTMLRLALGVERPTAGAVRFDGVEVGALGWREARALRRRFQLVQQNPYAALDPRFSVGRSIAEPLVAFGVGDRASRRGRVRELLDLVGLPTDAAGRRPAELSGGQRQRVAIARALAVEPELVYLDEPVSALDVSVQDQVLRLLADLQARLGVGYVFVSHDLGVVEAVAHEVAVVRQGRVVEQGAAEKVLRSPQHDYTRALLAAVPGQRLKEAVA</sequence>
<evidence type="ECO:0000256" key="4">
    <source>
        <dbReference type="ARBA" id="ARBA00022840"/>
    </source>
</evidence>
<dbReference type="EMBL" id="JBHTBE010000002">
    <property type="protein sequence ID" value="MFC7269472.1"/>
    <property type="molecule type" value="Genomic_DNA"/>
</dbReference>
<evidence type="ECO:0000256" key="3">
    <source>
        <dbReference type="ARBA" id="ARBA00022741"/>
    </source>
</evidence>
<dbReference type="InterPro" id="IPR027417">
    <property type="entry name" value="P-loop_NTPase"/>
</dbReference>
<dbReference type="Pfam" id="PF08352">
    <property type="entry name" value="oligo_HPY"/>
    <property type="match status" value="2"/>
</dbReference>
<dbReference type="Gene3D" id="3.40.50.300">
    <property type="entry name" value="P-loop containing nucleotide triphosphate hydrolases"/>
    <property type="match status" value="2"/>
</dbReference>
<feature type="domain" description="ABC transporter" evidence="5">
    <location>
        <begin position="6"/>
        <end position="257"/>
    </location>
</feature>
<dbReference type="SMART" id="SM00382">
    <property type="entry name" value="AAA"/>
    <property type="match status" value="2"/>
</dbReference>
<protein>
    <submittedName>
        <fullName evidence="6">Dipeptide ABC transporter ATP-binding protein</fullName>
    </submittedName>
</protein>
<proteinExistence type="inferred from homology"/>
<dbReference type="InterPro" id="IPR003593">
    <property type="entry name" value="AAA+_ATPase"/>
</dbReference>
<keyword evidence="2" id="KW-0813">Transport</keyword>
<dbReference type="GO" id="GO:0005524">
    <property type="term" value="F:ATP binding"/>
    <property type="evidence" value="ECO:0007669"/>
    <property type="project" value="UniProtKB-KW"/>
</dbReference>
<keyword evidence="3" id="KW-0547">Nucleotide-binding</keyword>
<dbReference type="InterPro" id="IPR017871">
    <property type="entry name" value="ABC_transporter-like_CS"/>
</dbReference>
<dbReference type="CDD" id="cd03257">
    <property type="entry name" value="ABC_NikE_OppD_transporters"/>
    <property type="match status" value="2"/>
</dbReference>
<dbReference type="Proteomes" id="UP001596507">
    <property type="component" value="Unassembled WGS sequence"/>
</dbReference>
<gene>
    <name evidence="6" type="ORF">ACFQRL_10910</name>
</gene>
<evidence type="ECO:0000259" key="5">
    <source>
        <dbReference type="PROSITE" id="PS50893"/>
    </source>
</evidence>
<reference evidence="7" key="1">
    <citation type="journal article" date="2019" name="Int. J. Syst. Evol. Microbiol.">
        <title>The Global Catalogue of Microorganisms (GCM) 10K type strain sequencing project: providing services to taxonomists for standard genome sequencing and annotation.</title>
        <authorList>
            <consortium name="The Broad Institute Genomics Platform"/>
            <consortium name="The Broad Institute Genome Sequencing Center for Infectious Disease"/>
            <person name="Wu L."/>
            <person name="Ma J."/>
        </authorList>
    </citation>
    <scope>NUCLEOTIDE SEQUENCE [LARGE SCALE GENOMIC DNA]</scope>
    <source>
        <strain evidence="7">CGMCC 1.15772</strain>
    </source>
</reference>
<dbReference type="PROSITE" id="PS00211">
    <property type="entry name" value="ABC_TRANSPORTER_1"/>
    <property type="match status" value="1"/>
</dbReference>
<dbReference type="SUPFAM" id="SSF52540">
    <property type="entry name" value="P-loop containing nucleoside triphosphate hydrolases"/>
    <property type="match status" value="2"/>
</dbReference>
<dbReference type="PROSITE" id="PS50893">
    <property type="entry name" value="ABC_TRANSPORTER_2"/>
    <property type="match status" value="2"/>
</dbReference>
<dbReference type="RefSeq" id="WP_262874387.1">
    <property type="nucleotide sequence ID" value="NZ_BAABKW010000004.1"/>
</dbReference>
<evidence type="ECO:0000256" key="2">
    <source>
        <dbReference type="ARBA" id="ARBA00022448"/>
    </source>
</evidence>
<dbReference type="PANTHER" id="PTHR43776:SF7">
    <property type="entry name" value="D,D-DIPEPTIDE TRANSPORT ATP-BINDING PROTEIN DDPF-RELATED"/>
    <property type="match status" value="1"/>
</dbReference>
<dbReference type="PANTHER" id="PTHR43776">
    <property type="entry name" value="TRANSPORT ATP-BINDING PROTEIN"/>
    <property type="match status" value="1"/>
</dbReference>
<dbReference type="InterPro" id="IPR050319">
    <property type="entry name" value="ABC_transp_ATP-bind"/>
</dbReference>
<organism evidence="6 7">
    <name type="scientific">Microbacterium fluvii</name>
    <dbReference type="NCBI Taxonomy" id="415215"/>
    <lineage>
        <taxon>Bacteria</taxon>
        <taxon>Bacillati</taxon>
        <taxon>Actinomycetota</taxon>
        <taxon>Actinomycetes</taxon>
        <taxon>Micrococcales</taxon>
        <taxon>Microbacteriaceae</taxon>
        <taxon>Microbacterium</taxon>
    </lineage>
</organism>
<keyword evidence="4 6" id="KW-0067">ATP-binding</keyword>
<evidence type="ECO:0000256" key="1">
    <source>
        <dbReference type="ARBA" id="ARBA00005417"/>
    </source>
</evidence>
<evidence type="ECO:0000313" key="6">
    <source>
        <dbReference type="EMBL" id="MFC7269472.1"/>
    </source>
</evidence>
<dbReference type="NCBIfam" id="NF008453">
    <property type="entry name" value="PRK11308.1"/>
    <property type="match status" value="2"/>
</dbReference>